<reference evidence="1" key="1">
    <citation type="submission" date="2022-02" db="EMBL/GenBank/DDBJ databases">
        <title>Plant Genome Project.</title>
        <authorList>
            <person name="Zhang R.-G."/>
        </authorList>
    </citation>
    <scope>NUCLEOTIDE SEQUENCE</scope>
    <source>
        <strain evidence="1">AT1</strain>
    </source>
</reference>
<accession>A0ACC0P444</accession>
<evidence type="ECO:0000313" key="2">
    <source>
        <dbReference type="Proteomes" id="UP001062846"/>
    </source>
</evidence>
<dbReference type="Proteomes" id="UP001062846">
    <property type="component" value="Chromosome 4"/>
</dbReference>
<gene>
    <name evidence="1" type="ORF">RHMOL_Rhmol04G0239900</name>
</gene>
<keyword evidence="2" id="KW-1185">Reference proteome</keyword>
<organism evidence="1 2">
    <name type="scientific">Rhododendron molle</name>
    <name type="common">Chinese azalea</name>
    <name type="synonym">Azalea mollis</name>
    <dbReference type="NCBI Taxonomy" id="49168"/>
    <lineage>
        <taxon>Eukaryota</taxon>
        <taxon>Viridiplantae</taxon>
        <taxon>Streptophyta</taxon>
        <taxon>Embryophyta</taxon>
        <taxon>Tracheophyta</taxon>
        <taxon>Spermatophyta</taxon>
        <taxon>Magnoliopsida</taxon>
        <taxon>eudicotyledons</taxon>
        <taxon>Gunneridae</taxon>
        <taxon>Pentapetalae</taxon>
        <taxon>asterids</taxon>
        <taxon>Ericales</taxon>
        <taxon>Ericaceae</taxon>
        <taxon>Ericoideae</taxon>
        <taxon>Rhodoreae</taxon>
        <taxon>Rhododendron</taxon>
    </lineage>
</organism>
<sequence>MEPAGEDSVTVDKEVDERACNENPVISTPFPPAIRKVGDVGEIIEEPLTSQNQKQILSSVEIPSTTSEGSTEDFIRITMPPTPNRTPKRVNFSPRPSPSFYGFNDSPSPLSSRRKSSLKNLLPKLSFKFRNSNSEIEKAAILALGGSPIGSQEKPIQRTMSLTKLFAPKMKRTSSLPVTPIEHSNPESTHGGNTINCYAKSGTQLPIHRSRSVPELNKDGSIRQIDSSSGVIRVVPITPRVADGNLAALTIAPTIDAAGNDNEGEDIPEEEAVCRICFVELGEGADTLKMECSCKGELALAHQGCAVKWFSIKGNKTCEDVPVLVIVSMLAYFCFLEQLLDMQRKAKTKMTHLENEMLLVILVIETVFESWILRRRLFFSDKKCLYMYVWDLQLRVEAVLSVVVATVAGFGGTMVGTCVLLGLFKAMGRRQPRSNQHQGSQEVPQLHQLSETAHTPETDPRLETETMDSRIERSS</sequence>
<evidence type="ECO:0000313" key="1">
    <source>
        <dbReference type="EMBL" id="KAI8560235.1"/>
    </source>
</evidence>
<dbReference type="EMBL" id="CM046391">
    <property type="protein sequence ID" value="KAI8560235.1"/>
    <property type="molecule type" value="Genomic_DNA"/>
</dbReference>
<name>A0ACC0P444_RHOML</name>
<comment type="caution">
    <text evidence="1">The sequence shown here is derived from an EMBL/GenBank/DDBJ whole genome shotgun (WGS) entry which is preliminary data.</text>
</comment>
<protein>
    <submittedName>
        <fullName evidence="1">Uncharacterized protein</fullName>
    </submittedName>
</protein>
<proteinExistence type="predicted"/>